<keyword evidence="3" id="KW-0732">Signal</keyword>
<reference evidence="5 6" key="1">
    <citation type="submission" date="2019-04" db="EMBL/GenBank/DDBJ databases">
        <authorList>
            <person name="Van Vliet M D."/>
        </authorList>
    </citation>
    <scope>NUCLEOTIDE SEQUENCE [LARGE SCALE GENOMIC DNA]</scope>
    <source>
        <strain evidence="5 6">F21</strain>
    </source>
</reference>
<feature type="chain" id="PRO_5028941429" evidence="3">
    <location>
        <begin position="21"/>
        <end position="452"/>
    </location>
</feature>
<keyword evidence="6" id="KW-1185">Reference proteome</keyword>
<dbReference type="InterPro" id="IPR050738">
    <property type="entry name" value="Sulfatase"/>
</dbReference>
<dbReference type="GO" id="GO:0004065">
    <property type="term" value="F:arylsulfatase activity"/>
    <property type="evidence" value="ECO:0007669"/>
    <property type="project" value="TreeGrafter"/>
</dbReference>
<evidence type="ECO:0000259" key="4">
    <source>
        <dbReference type="Pfam" id="PF00884"/>
    </source>
</evidence>
<evidence type="ECO:0000256" key="3">
    <source>
        <dbReference type="SAM" id="SignalP"/>
    </source>
</evidence>
<name>A0A6C2UPB8_9BACT</name>
<dbReference type="InterPro" id="IPR017850">
    <property type="entry name" value="Alkaline_phosphatase_core_sf"/>
</dbReference>
<evidence type="ECO:0000256" key="1">
    <source>
        <dbReference type="ARBA" id="ARBA00008779"/>
    </source>
</evidence>
<dbReference type="InterPro" id="IPR000917">
    <property type="entry name" value="Sulfatase_N"/>
</dbReference>
<dbReference type="PANTHER" id="PTHR42693">
    <property type="entry name" value="ARYLSULFATASE FAMILY MEMBER"/>
    <property type="match status" value="1"/>
</dbReference>
<dbReference type="PANTHER" id="PTHR42693:SF53">
    <property type="entry name" value="ENDO-4-O-SULFATASE"/>
    <property type="match status" value="1"/>
</dbReference>
<dbReference type="CDD" id="cd16026">
    <property type="entry name" value="GALNS_like"/>
    <property type="match status" value="1"/>
</dbReference>
<comment type="similarity">
    <text evidence="1">Belongs to the sulfatase family.</text>
</comment>
<keyword evidence="2" id="KW-0378">Hydrolase</keyword>
<dbReference type="Gene3D" id="3.40.720.10">
    <property type="entry name" value="Alkaline Phosphatase, subunit A"/>
    <property type="match status" value="1"/>
</dbReference>
<sequence length="452" mass="50482">MVSKFRLWAVMLLCEAGVFAASQPNVVIIFLDDSGWADFHPFGNPLYETPHVQKLAAEGCRFNNFFVPQAICSASRSALLSGCYPGRTRVFGAHGPNGRGLDPKFATMGEVFRKQGYKTAIFGKWHIGDRPETRPPARGFDESAGLMYSNDMWEYHPVDPEHWGKFPLQYWSNGEVICERVTPEFQKSLTTRYTERAVDFIGRHNDHPFFLYVPHSMPHVPLFVSDKFEGKSGAGLYGDVIQELDWSVGQIIQALENNGLAGNTIVIMTSDNGPWAGYGNHAGKTPFREFKATGFNGGTQSACIIKYPGKLKAGSSSGSMFCSVDLLPTLCRLTGAALPENEIDGRNVWPLISGQPDAQNPHVYYPVSTGKKFNGVMGGDGRWKLHLPHGYRHIVAYGKDGQDGKYENRQIELSLFDLKADPYEKNNVINEYPEVAEKLRRLAAEHKKKFYK</sequence>
<evidence type="ECO:0000313" key="5">
    <source>
        <dbReference type="EMBL" id="VGO22115.1"/>
    </source>
</evidence>
<evidence type="ECO:0000313" key="6">
    <source>
        <dbReference type="Proteomes" id="UP000346198"/>
    </source>
</evidence>
<feature type="signal peptide" evidence="3">
    <location>
        <begin position="1"/>
        <end position="20"/>
    </location>
</feature>
<organism evidence="5 6">
    <name type="scientific">Pontiella sulfatireligans</name>
    <dbReference type="NCBI Taxonomy" id="2750658"/>
    <lineage>
        <taxon>Bacteria</taxon>
        <taxon>Pseudomonadati</taxon>
        <taxon>Kiritimatiellota</taxon>
        <taxon>Kiritimatiellia</taxon>
        <taxon>Kiritimatiellales</taxon>
        <taxon>Pontiellaceae</taxon>
        <taxon>Pontiella</taxon>
    </lineage>
</organism>
<evidence type="ECO:0000256" key="2">
    <source>
        <dbReference type="ARBA" id="ARBA00022801"/>
    </source>
</evidence>
<gene>
    <name evidence="5" type="primary">atsA_228</name>
    <name evidence="5" type="ORF">SCARR_04196</name>
</gene>
<proteinExistence type="inferred from homology"/>
<dbReference type="EMBL" id="CAAHFH010000002">
    <property type="protein sequence ID" value="VGO22115.1"/>
    <property type="molecule type" value="Genomic_DNA"/>
</dbReference>
<accession>A0A6C2UPB8</accession>
<protein>
    <submittedName>
        <fullName evidence="5">Arylsulfatase</fullName>
    </submittedName>
</protein>
<dbReference type="AlphaFoldDB" id="A0A6C2UPB8"/>
<feature type="domain" description="Sulfatase N-terminal" evidence="4">
    <location>
        <begin position="24"/>
        <end position="335"/>
    </location>
</feature>
<dbReference type="Pfam" id="PF00884">
    <property type="entry name" value="Sulfatase"/>
    <property type="match status" value="1"/>
</dbReference>
<dbReference type="Gene3D" id="3.30.1120.10">
    <property type="match status" value="1"/>
</dbReference>
<dbReference type="SUPFAM" id="SSF53649">
    <property type="entry name" value="Alkaline phosphatase-like"/>
    <property type="match status" value="1"/>
</dbReference>
<dbReference type="RefSeq" id="WP_136063521.1">
    <property type="nucleotide sequence ID" value="NZ_CAAHFH010000002.1"/>
</dbReference>
<dbReference type="Proteomes" id="UP000346198">
    <property type="component" value="Unassembled WGS sequence"/>
</dbReference>